<dbReference type="GO" id="GO:0005524">
    <property type="term" value="F:ATP binding"/>
    <property type="evidence" value="ECO:0007669"/>
    <property type="project" value="UniProtKB-UniRule"/>
</dbReference>
<feature type="binding site" evidence="9">
    <location>
        <begin position="103"/>
        <end position="104"/>
    </location>
    <ligand>
        <name>ATP</name>
        <dbReference type="ChEBI" id="CHEBI:30616"/>
    </ligand>
</feature>
<dbReference type="CDD" id="cd16927">
    <property type="entry name" value="HATPase_Hsp90-like"/>
    <property type="match status" value="1"/>
</dbReference>
<dbReference type="PIRSF" id="PIRSF002583">
    <property type="entry name" value="Hsp90"/>
    <property type="match status" value="1"/>
</dbReference>
<evidence type="ECO:0000256" key="7">
    <source>
        <dbReference type="ARBA" id="ARBA00023186"/>
    </source>
</evidence>
<keyword evidence="5 8" id="KW-0067">ATP-binding</keyword>
<feature type="binding site" evidence="9">
    <location>
        <position position="96"/>
    </location>
    <ligand>
        <name>ATP</name>
        <dbReference type="ChEBI" id="CHEBI:30616"/>
    </ligand>
</feature>
<evidence type="ECO:0000256" key="6">
    <source>
        <dbReference type="ARBA" id="ARBA00023016"/>
    </source>
</evidence>
<evidence type="ECO:0000259" key="10">
    <source>
        <dbReference type="SMART" id="SM00387"/>
    </source>
</evidence>
<comment type="caution">
    <text evidence="8">Lacks conserved residue(s) required for the propagation of feature annotation.</text>
</comment>
<gene>
    <name evidence="8" type="primary">htpG</name>
    <name evidence="11" type="ordered locus">Dred_1472</name>
</gene>
<accession>A4J4J9</accession>
<feature type="binding site" evidence="9">
    <location>
        <begin position="125"/>
        <end position="130"/>
    </location>
    <ligand>
        <name>ATP</name>
        <dbReference type="ChEBI" id="CHEBI:30616"/>
    </ligand>
</feature>
<dbReference type="GO" id="GO:0051082">
    <property type="term" value="F:unfolded protein binding"/>
    <property type="evidence" value="ECO:0007669"/>
    <property type="project" value="UniProtKB-UniRule"/>
</dbReference>
<comment type="similarity">
    <text evidence="2 8">Belongs to the heat shock protein 90 family.</text>
</comment>
<dbReference type="GO" id="GO:0016887">
    <property type="term" value="F:ATP hydrolysis activity"/>
    <property type="evidence" value="ECO:0007669"/>
    <property type="project" value="InterPro"/>
</dbReference>
<dbReference type="STRING" id="349161.Dred_1472"/>
<protein>
    <recommendedName>
        <fullName evidence="8">Chaperone protein HtpG</fullName>
    </recommendedName>
    <alternativeName>
        <fullName evidence="8">Heat shock protein HtpG</fullName>
    </alternativeName>
    <alternativeName>
        <fullName evidence="8">High temperature protein G</fullName>
    </alternativeName>
</protein>
<dbReference type="HOGENOM" id="CLU_006684_3_1_9"/>
<dbReference type="PROSITE" id="PS00298">
    <property type="entry name" value="HSP90"/>
    <property type="match status" value="1"/>
</dbReference>
<dbReference type="FunFam" id="3.30.230.80:FF:000004">
    <property type="entry name" value="Heat shock protein 75 kDa"/>
    <property type="match status" value="1"/>
</dbReference>
<dbReference type="NCBIfam" id="NF003555">
    <property type="entry name" value="PRK05218.1"/>
    <property type="match status" value="1"/>
</dbReference>
<dbReference type="KEGG" id="drm:Dred_1472"/>
<dbReference type="InterPro" id="IPR019805">
    <property type="entry name" value="Heat_shock_protein_90_CS"/>
</dbReference>
<dbReference type="HAMAP" id="MF_00505">
    <property type="entry name" value="HSP90"/>
    <property type="match status" value="1"/>
</dbReference>
<dbReference type="eggNOG" id="COG0326">
    <property type="taxonomic scope" value="Bacteria"/>
</dbReference>
<dbReference type="EMBL" id="CP000612">
    <property type="protein sequence ID" value="ABO50002.1"/>
    <property type="molecule type" value="Genomic_DNA"/>
</dbReference>
<dbReference type="PANTHER" id="PTHR11528">
    <property type="entry name" value="HEAT SHOCK PROTEIN 90 FAMILY MEMBER"/>
    <property type="match status" value="1"/>
</dbReference>
<dbReference type="InterPro" id="IPR003594">
    <property type="entry name" value="HATPase_dom"/>
</dbReference>
<feature type="region of interest" description="C" evidence="8">
    <location>
        <begin position="539"/>
        <end position="615"/>
    </location>
</feature>
<dbReference type="GO" id="GO:0140662">
    <property type="term" value="F:ATP-dependent protein folding chaperone"/>
    <property type="evidence" value="ECO:0007669"/>
    <property type="project" value="InterPro"/>
</dbReference>
<keyword evidence="6 8" id="KW-0346">Stress response</keyword>
<dbReference type="SUPFAM" id="SSF110942">
    <property type="entry name" value="HSP90 C-terminal domain"/>
    <property type="match status" value="1"/>
</dbReference>
<dbReference type="InterPro" id="IPR036890">
    <property type="entry name" value="HATPase_C_sf"/>
</dbReference>
<evidence type="ECO:0000256" key="5">
    <source>
        <dbReference type="ARBA" id="ARBA00022840"/>
    </source>
</evidence>
<comment type="subunit">
    <text evidence="8">Homodimer.</text>
</comment>
<dbReference type="Proteomes" id="UP000001556">
    <property type="component" value="Chromosome"/>
</dbReference>
<dbReference type="OrthoDB" id="9802640at2"/>
<keyword evidence="4 8" id="KW-0547">Nucleotide-binding</keyword>
<dbReference type="InterPro" id="IPR001404">
    <property type="entry name" value="Hsp90_fam"/>
</dbReference>
<comment type="subcellular location">
    <subcellularLocation>
        <location evidence="1 8">Cytoplasm</location>
    </subcellularLocation>
</comment>
<feature type="domain" description="Histidine kinase/HSP90-like ATPase" evidence="10">
    <location>
        <begin position="30"/>
        <end position="186"/>
    </location>
</feature>
<evidence type="ECO:0000313" key="11">
    <source>
        <dbReference type="EMBL" id="ABO50002.1"/>
    </source>
</evidence>
<dbReference type="Gene3D" id="3.30.230.80">
    <property type="match status" value="1"/>
</dbReference>
<dbReference type="Gene3D" id="3.40.50.11260">
    <property type="match status" value="1"/>
</dbReference>
<dbReference type="SUPFAM" id="SSF54211">
    <property type="entry name" value="Ribosomal protein S5 domain 2-like"/>
    <property type="match status" value="1"/>
</dbReference>
<dbReference type="Pfam" id="PF00183">
    <property type="entry name" value="HSP90"/>
    <property type="match status" value="1"/>
</dbReference>
<dbReference type="PRINTS" id="PR00775">
    <property type="entry name" value="HEATSHOCK90"/>
</dbReference>
<feature type="binding site" evidence="9">
    <location>
        <position position="176"/>
    </location>
    <ligand>
        <name>ATP</name>
        <dbReference type="ChEBI" id="CHEBI:30616"/>
    </ligand>
</feature>
<comment type="function">
    <text evidence="8">Molecular chaperone. Has ATPase activity.</text>
</comment>
<organism evidence="11 12">
    <name type="scientific">Desulforamulus reducens (strain ATCC BAA-1160 / DSM 100696 / MI-1)</name>
    <name type="common">Desulfotomaculum reducens</name>
    <dbReference type="NCBI Taxonomy" id="349161"/>
    <lineage>
        <taxon>Bacteria</taxon>
        <taxon>Bacillati</taxon>
        <taxon>Bacillota</taxon>
        <taxon>Clostridia</taxon>
        <taxon>Eubacteriales</taxon>
        <taxon>Peptococcaceae</taxon>
        <taxon>Desulforamulus</taxon>
    </lineage>
</organism>
<dbReference type="Pfam" id="PF13589">
    <property type="entry name" value="HATPase_c_3"/>
    <property type="match status" value="1"/>
</dbReference>
<name>A4J4J9_DESRM</name>
<evidence type="ECO:0000256" key="1">
    <source>
        <dbReference type="ARBA" id="ARBA00004496"/>
    </source>
</evidence>
<evidence type="ECO:0000313" key="12">
    <source>
        <dbReference type="Proteomes" id="UP000001556"/>
    </source>
</evidence>
<feature type="region of interest" description="A; substrate-binding" evidence="8">
    <location>
        <begin position="1"/>
        <end position="326"/>
    </location>
</feature>
<keyword evidence="12" id="KW-1185">Reference proteome</keyword>
<feature type="binding site" evidence="9">
    <location>
        <position position="88"/>
    </location>
    <ligand>
        <name>ATP</name>
        <dbReference type="ChEBI" id="CHEBI:30616"/>
    </ligand>
</feature>
<evidence type="ECO:0000256" key="3">
    <source>
        <dbReference type="ARBA" id="ARBA00022490"/>
    </source>
</evidence>
<evidence type="ECO:0000256" key="2">
    <source>
        <dbReference type="ARBA" id="ARBA00008239"/>
    </source>
</evidence>
<feature type="binding site" evidence="9">
    <location>
        <position position="37"/>
    </location>
    <ligand>
        <name>ATP</name>
        <dbReference type="ChEBI" id="CHEBI:30616"/>
    </ligand>
</feature>
<evidence type="ECO:0000256" key="4">
    <source>
        <dbReference type="ARBA" id="ARBA00022741"/>
    </source>
</evidence>
<dbReference type="SUPFAM" id="SSF55874">
    <property type="entry name" value="ATPase domain of HSP90 chaperone/DNA topoisomerase II/histidine kinase"/>
    <property type="match status" value="1"/>
</dbReference>
<dbReference type="SMART" id="SM00387">
    <property type="entry name" value="HATPase_c"/>
    <property type="match status" value="1"/>
</dbReference>
<feature type="binding site" evidence="9">
    <location>
        <position position="83"/>
    </location>
    <ligand>
        <name>ATP</name>
        <dbReference type="ChEBI" id="CHEBI:30616"/>
    </ligand>
</feature>
<dbReference type="AlphaFoldDB" id="A4J4J9"/>
<reference evidence="11 12" key="1">
    <citation type="submission" date="2007-03" db="EMBL/GenBank/DDBJ databases">
        <title>Complete sequence of Desulfotomaculum reducens MI-1.</title>
        <authorList>
            <consortium name="US DOE Joint Genome Institute"/>
            <person name="Copeland A."/>
            <person name="Lucas S."/>
            <person name="Lapidus A."/>
            <person name="Barry K."/>
            <person name="Detter J.C."/>
            <person name="Glavina del Rio T."/>
            <person name="Hammon N."/>
            <person name="Israni S."/>
            <person name="Dalin E."/>
            <person name="Tice H."/>
            <person name="Pitluck S."/>
            <person name="Sims D."/>
            <person name="Brettin T."/>
            <person name="Bruce D."/>
            <person name="Han C."/>
            <person name="Tapia R."/>
            <person name="Schmutz J."/>
            <person name="Larimer F."/>
            <person name="Land M."/>
            <person name="Hauser L."/>
            <person name="Kyrpides N."/>
            <person name="Kim E."/>
            <person name="Tebo B.M."/>
            <person name="Richardson P."/>
        </authorList>
    </citation>
    <scope>NUCLEOTIDE SEQUENCE [LARGE SCALE GENOMIC DNA]</scope>
    <source>
        <strain evidence="11 12">MI-1</strain>
    </source>
</reference>
<proteinExistence type="inferred from homology"/>
<dbReference type="Gene3D" id="3.30.565.10">
    <property type="entry name" value="Histidine kinase-like ATPase, C-terminal domain"/>
    <property type="match status" value="1"/>
</dbReference>
<evidence type="ECO:0000256" key="9">
    <source>
        <dbReference type="PIRSR" id="PIRSR002583-1"/>
    </source>
</evidence>
<dbReference type="FunFam" id="3.30.565.10:FF:000009">
    <property type="entry name" value="Molecular chaperone HtpG"/>
    <property type="match status" value="1"/>
</dbReference>
<feature type="binding site" evidence="9">
    <location>
        <position position="326"/>
    </location>
    <ligand>
        <name>ATP</name>
        <dbReference type="ChEBI" id="CHEBI:30616"/>
    </ligand>
</feature>
<dbReference type="InterPro" id="IPR020568">
    <property type="entry name" value="Ribosomal_Su5_D2-typ_SF"/>
</dbReference>
<sequence>MMQQTNHEVHEFQAEVKQLLNIVIHSLYTDREIFLRELISNAADALEKLRYRKITDKELRGGDLPLEISIELDDKKHTLSIADTGIGMTRQELIENLGTIAHSGSKAFIQYLSEGDQRDVNLIGQFGVGFYAAFMVADRVTVETLSWQPDAVGCIWQSEGIGNYTIDTTEGLQRGTRITLHLKEDAQEFAVEATIKRIIKQYSGFVPFSISVNGEKVNTVQAIWTKNKNEVTEEEYTEFYKYIANAYDEPLMRLHFSVDAPLTINSLLFVPKDNFERFGFGRMEPGVNLYCRKVLIQPQAKDILPEWLRFIKGVVDSEELPLNISRETMQDSALMAKLRKVITGRFIKYLNDQAKKEPEKYKEFWQNFGMFIREGAATDYINRKELVNLLRFSSSKAEEGQLVSLKDYLQRMKENQKDIYFINGPTKEVIETSPYLEVFRHQDIEVLYTHEPVEDYILSQLGEYEGKKLSSIDSADLELPESEQQQGEALSKEQLDALAGWLKEVLGDKVTEVKESKRLLDSPAIVLNSDQMTSSMHRMMQVVNKDINTVGPKVLEINPYHAMIQRLSTLKQQDENFARMAAEQIFDNALISAGLIVDPRGIVQRMNIILERALR</sequence>
<dbReference type="InterPro" id="IPR020575">
    <property type="entry name" value="Hsp90_N"/>
</dbReference>
<feature type="binding site" evidence="9">
    <location>
        <position position="41"/>
    </location>
    <ligand>
        <name>ATP</name>
        <dbReference type="ChEBI" id="CHEBI:30616"/>
    </ligand>
</feature>
<keyword evidence="7 8" id="KW-0143">Chaperone</keyword>
<keyword evidence="3 8" id="KW-0963">Cytoplasm</keyword>
<dbReference type="InterPro" id="IPR037196">
    <property type="entry name" value="HSP90_C"/>
</dbReference>
<dbReference type="RefSeq" id="WP_011877818.1">
    <property type="nucleotide sequence ID" value="NC_009253.1"/>
</dbReference>
<dbReference type="Gene3D" id="1.20.120.790">
    <property type="entry name" value="Heat shock protein 90, C-terminal domain"/>
    <property type="match status" value="1"/>
</dbReference>
<dbReference type="GO" id="GO:0005737">
    <property type="term" value="C:cytoplasm"/>
    <property type="evidence" value="ECO:0007669"/>
    <property type="project" value="UniProtKB-SubCell"/>
</dbReference>
<evidence type="ECO:0000256" key="8">
    <source>
        <dbReference type="HAMAP-Rule" id="MF_00505"/>
    </source>
</evidence>